<name>A0A504JEE0_9FLAO</name>
<dbReference type="EMBL" id="VFWZ01000001">
    <property type="protein sequence ID" value="TPN89207.1"/>
    <property type="molecule type" value="Genomic_DNA"/>
</dbReference>
<evidence type="ECO:0000313" key="1">
    <source>
        <dbReference type="EMBL" id="TPN89207.1"/>
    </source>
</evidence>
<comment type="caution">
    <text evidence="1">The sequence shown here is derived from an EMBL/GenBank/DDBJ whole genome shotgun (WGS) entry which is preliminary data.</text>
</comment>
<evidence type="ECO:0000313" key="2">
    <source>
        <dbReference type="Proteomes" id="UP000315540"/>
    </source>
</evidence>
<dbReference type="Proteomes" id="UP000315540">
    <property type="component" value="Unassembled WGS sequence"/>
</dbReference>
<proteinExistence type="predicted"/>
<dbReference type="AlphaFoldDB" id="A0A504JEE0"/>
<dbReference type="SUPFAM" id="SSF54427">
    <property type="entry name" value="NTF2-like"/>
    <property type="match status" value="1"/>
</dbReference>
<dbReference type="Gene3D" id="3.10.450.50">
    <property type="match status" value="1"/>
</dbReference>
<reference evidence="1 2" key="1">
    <citation type="submission" date="2019-06" db="EMBL/GenBank/DDBJ databases">
        <authorList>
            <person name="Meng X."/>
        </authorList>
    </citation>
    <scope>NUCLEOTIDE SEQUENCE [LARGE SCALE GENOMIC DNA]</scope>
    <source>
        <strain evidence="1 2">M625</strain>
    </source>
</reference>
<protein>
    <submittedName>
        <fullName evidence="1">Nuclear transport factor 2 family protein</fullName>
    </submittedName>
</protein>
<organism evidence="1 2">
    <name type="scientific">Aquimarina algicola</name>
    <dbReference type="NCBI Taxonomy" id="2589995"/>
    <lineage>
        <taxon>Bacteria</taxon>
        <taxon>Pseudomonadati</taxon>
        <taxon>Bacteroidota</taxon>
        <taxon>Flavobacteriia</taxon>
        <taxon>Flavobacteriales</taxon>
        <taxon>Flavobacteriaceae</taxon>
        <taxon>Aquimarina</taxon>
    </lineage>
</organism>
<dbReference type="InterPro" id="IPR032710">
    <property type="entry name" value="NTF2-like_dom_sf"/>
</dbReference>
<sequence>MKKKHWTKFLIFLLITSISNNTIGQQLENESSEKIQRSWLESLKSSKNLESFYSENSGIMINDELFIGLEDINKQLLTLIKNVGQLNIYKSLEVYQLRENQKFVLGTYETLNGKTLSTIIGWKNKGKWTKEFEVIYINTDYSNLEVNLVNQARESWEKYSNQHRPDLIVDKVFSKNGKYFNRGTLYKGKEIIDAYSYMNNESYKIKLESSKVLQISNNIIYDIGTFEVGGKGLYTLIWKKEADTWKLLLDFNF</sequence>
<dbReference type="RefSeq" id="WP_140589591.1">
    <property type="nucleotide sequence ID" value="NZ_VFWZ01000001.1"/>
</dbReference>
<gene>
    <name evidence="1" type="ORF">FHK87_02990</name>
</gene>
<dbReference type="OrthoDB" id="9785923at2"/>
<accession>A0A504JEE0</accession>
<keyword evidence="2" id="KW-1185">Reference proteome</keyword>